<evidence type="ECO:0000313" key="1">
    <source>
        <dbReference type="EMBL" id="MEX3930916.1"/>
    </source>
</evidence>
<reference evidence="1" key="1">
    <citation type="submission" date="2024-07" db="EMBL/GenBank/DDBJ databases">
        <title>A survey of Mimosa microsymbionts across Brazilian biomes reveals a high diversity of Paraburkholderia nodulating endemic species, but also that Cupriavidus is common as a symbiont of widespread species.</title>
        <authorList>
            <person name="Rouws L."/>
            <person name="Barauna A."/>
            <person name="Beukes C."/>
            <person name="Rouws J.R.C."/>
            <person name="De Faria S.M."/>
            <person name="Gross E."/>
            <person name="Bueno Dos Reis Junior F."/>
            <person name="Simon M.F."/>
            <person name="Maluk M."/>
            <person name="Odee D.W."/>
            <person name="Kenicer G."/>
            <person name="Young J.P.W."/>
            <person name="Reis V.M."/>
            <person name="Zilli J."/>
            <person name="James E.K."/>
        </authorList>
    </citation>
    <scope>NUCLEOTIDE SEQUENCE</scope>
    <source>
        <strain evidence="1">EG181B</strain>
    </source>
</reference>
<gene>
    <name evidence="1" type="ORF">AB4Y32_03690</name>
</gene>
<comment type="caution">
    <text evidence="1">The sequence shown here is derived from an EMBL/GenBank/DDBJ whole genome shotgun (WGS) entry which is preliminary data.</text>
</comment>
<accession>A0ACC6TU21</accession>
<evidence type="ECO:0000313" key="2">
    <source>
        <dbReference type="Proteomes" id="UP001558850"/>
    </source>
</evidence>
<keyword evidence="2" id="KW-1185">Reference proteome</keyword>
<proteinExistence type="predicted"/>
<sequence length="450" mass="47258">MLKTNEHPMNAVSDTRQQRLRAWLTNVKYYLGLIVLLALGALTSPHAADGSNIFLSSANFSDVFRQVANVGVMSVGMTLVIITAGIDLSVGSVMGFGSVLTAILLTTPGSNAASWTSLALDAASVFAVVYMAGGMFVRRMRAGLHAGGARVGAHAGAHAGGSRGERHRAVRAGVAALVALLACGYAWHQLPQKVSLLTVLWMVPLAGLAIGALNGFMITRGRMQPFIVTLAAMVGVMGVARLVAGQDTAVYSIYSGSNATTDIENLRALLFGIVPVPALFFIVIALIADFVLNRTVFGKYLYAIGGNEKCARISGLKVDRHKIAAYAISGMLAALVGVLYAAQYRQGKADAGVGWELDAIAAVVIGGTSLMGGVGRIAGTVAGVLIFGFLGNILLLNNIDSNTQLVLKGLIIVVAVFLQQTRMNPQTMLARLRGRRVVMNAPGREEKARP</sequence>
<protein>
    <submittedName>
        <fullName evidence="1">ABC transporter permease</fullName>
    </submittedName>
</protein>
<name>A0ACC6TU21_9BURK</name>
<dbReference type="Proteomes" id="UP001558850">
    <property type="component" value="Unassembled WGS sequence"/>
</dbReference>
<dbReference type="EMBL" id="JBFRCH010000002">
    <property type="protein sequence ID" value="MEX3930916.1"/>
    <property type="molecule type" value="Genomic_DNA"/>
</dbReference>
<organism evidence="1 2">
    <name type="scientific">Paraburkholderia phymatum</name>
    <dbReference type="NCBI Taxonomy" id="148447"/>
    <lineage>
        <taxon>Bacteria</taxon>
        <taxon>Pseudomonadati</taxon>
        <taxon>Pseudomonadota</taxon>
        <taxon>Betaproteobacteria</taxon>
        <taxon>Burkholderiales</taxon>
        <taxon>Burkholderiaceae</taxon>
        <taxon>Paraburkholderia</taxon>
    </lineage>
</organism>